<proteinExistence type="predicted"/>
<dbReference type="Pfam" id="PF06980">
    <property type="entry name" value="DUF1302"/>
    <property type="match status" value="1"/>
</dbReference>
<reference evidence="2" key="1">
    <citation type="submission" date="2020-07" db="EMBL/GenBank/DDBJ databases">
        <title>Huge and variable diversity of episymbiotic CPR bacteria and DPANN archaea in groundwater ecosystems.</title>
        <authorList>
            <person name="He C.Y."/>
            <person name="Keren R."/>
            <person name="Whittaker M."/>
            <person name="Farag I.F."/>
            <person name="Doudna J."/>
            <person name="Cate J.H.D."/>
            <person name="Banfield J.F."/>
        </authorList>
    </citation>
    <scope>NUCLEOTIDE SEQUENCE</scope>
    <source>
        <strain evidence="2">NC_groundwater_672_Ag_B-0.1um_62_36</strain>
    </source>
</reference>
<feature type="signal peptide" evidence="1">
    <location>
        <begin position="1"/>
        <end position="26"/>
    </location>
</feature>
<feature type="chain" id="PRO_5037848874" description="DUF1302 domain-containing protein" evidence="1">
    <location>
        <begin position="27"/>
        <end position="499"/>
    </location>
</feature>
<dbReference type="AlphaFoldDB" id="A0A932CMU1"/>
<gene>
    <name evidence="2" type="ORF">HYY20_03050</name>
</gene>
<dbReference type="InterPro" id="IPR010727">
    <property type="entry name" value="DUF1302"/>
</dbReference>
<protein>
    <recommendedName>
        <fullName evidence="4">DUF1302 domain-containing protein</fullName>
    </recommendedName>
</protein>
<dbReference type="Proteomes" id="UP000769766">
    <property type="component" value="Unassembled WGS sequence"/>
</dbReference>
<sequence length="499" mass="59253">MTRWARLSACLGAFLALCVGIHPVNAQEGGASRDWVNLLRPPAWLSDFNPIGHQLDTIEEAIPNLHIRGLLWNQTRIPLNNHSWDFDSIEFLGELELQWRPTPTLEVVNIWHQLYDAIYDWDHYWRSQREIEQEMEYYHSHKRYLRELYVRWLATPNLVITAGKHQQVWGKIDFQLIDIINPNDRRLGNIYRLSDAEYRRIPTWMVSTRYTFGEKAYVEATWNPDFEPEPDLPTRTVFTGSRFLKKLKVDKPSEAFKNHEWFLRGGFSWKGFDTMLFYGNYWSDLPVFFFKNFNPTRLPIATIEPKHTRQHSFGLAFDKNFTFFGRPMLLIYENKYDLNVYLPEFRGMGDLFSILARRTRGHRDDAWRKMNIMTQGFEIDTVWGPRQHYTFISGVFNVHVFGWDGKVPVPNARHRNLTVAFYTINIPVWWLEDRLQVGHSANFALEDGGGQALFEMAYKLSDYLSTSVRWYSNWGNQNDRPDGIFRDRDMLDFRIKYEF</sequence>
<evidence type="ECO:0000313" key="3">
    <source>
        <dbReference type="Proteomes" id="UP000769766"/>
    </source>
</evidence>
<dbReference type="EMBL" id="JACPRF010000090">
    <property type="protein sequence ID" value="MBI2875841.1"/>
    <property type="molecule type" value="Genomic_DNA"/>
</dbReference>
<evidence type="ECO:0000313" key="2">
    <source>
        <dbReference type="EMBL" id="MBI2875841.1"/>
    </source>
</evidence>
<accession>A0A932CMU1</accession>
<comment type="caution">
    <text evidence="2">The sequence shown here is derived from an EMBL/GenBank/DDBJ whole genome shotgun (WGS) entry which is preliminary data.</text>
</comment>
<evidence type="ECO:0000256" key="1">
    <source>
        <dbReference type="SAM" id="SignalP"/>
    </source>
</evidence>
<keyword evidence="1" id="KW-0732">Signal</keyword>
<name>A0A932CMU1_UNCTE</name>
<organism evidence="2 3">
    <name type="scientific">Tectimicrobiota bacterium</name>
    <dbReference type="NCBI Taxonomy" id="2528274"/>
    <lineage>
        <taxon>Bacteria</taxon>
        <taxon>Pseudomonadati</taxon>
        <taxon>Nitrospinota/Tectimicrobiota group</taxon>
        <taxon>Candidatus Tectimicrobiota</taxon>
    </lineage>
</organism>
<evidence type="ECO:0008006" key="4">
    <source>
        <dbReference type="Google" id="ProtNLM"/>
    </source>
</evidence>